<keyword evidence="3" id="KW-1185">Reference proteome</keyword>
<evidence type="ECO:0000313" key="3">
    <source>
        <dbReference type="Proteomes" id="UP000055024"/>
    </source>
</evidence>
<dbReference type="AlphaFoldDB" id="A0A0V1GDL1"/>
<organism evidence="1 3">
    <name type="scientific">Trichinella zimbabwensis</name>
    <dbReference type="NCBI Taxonomy" id="268475"/>
    <lineage>
        <taxon>Eukaryota</taxon>
        <taxon>Metazoa</taxon>
        <taxon>Ecdysozoa</taxon>
        <taxon>Nematoda</taxon>
        <taxon>Enoplea</taxon>
        <taxon>Dorylaimia</taxon>
        <taxon>Trichinellida</taxon>
        <taxon>Trichinellidae</taxon>
        <taxon>Trichinella</taxon>
    </lineage>
</organism>
<gene>
    <name evidence="1" type="ORF">T11_4903</name>
    <name evidence="2" type="ORF">T11_6011</name>
</gene>
<dbReference type="Proteomes" id="UP000055024">
    <property type="component" value="Unassembled WGS sequence"/>
</dbReference>
<evidence type="ECO:0000313" key="1">
    <source>
        <dbReference type="EMBL" id="KRY96331.1"/>
    </source>
</evidence>
<protein>
    <submittedName>
        <fullName evidence="1">Uncharacterized protein</fullName>
    </submittedName>
</protein>
<dbReference type="EMBL" id="JYDP01002113">
    <property type="protein sequence ID" value="KRY97348.1"/>
    <property type="molecule type" value="Genomic_DNA"/>
</dbReference>
<name>A0A0V1GDL1_9BILA</name>
<accession>A0A0V1GDL1</accession>
<evidence type="ECO:0000313" key="2">
    <source>
        <dbReference type="EMBL" id="KRY97348.1"/>
    </source>
</evidence>
<sequence>MTGWLLLNNRATLSYQDEALKNLSFICPAGYWYSSVESSSTLRR</sequence>
<comment type="caution">
    <text evidence="1">The sequence shown here is derived from an EMBL/GenBank/DDBJ whole genome shotgun (WGS) entry which is preliminary data.</text>
</comment>
<reference evidence="1 3" key="1">
    <citation type="submission" date="2015-01" db="EMBL/GenBank/DDBJ databases">
        <title>Evolution of Trichinella species and genotypes.</title>
        <authorList>
            <person name="Korhonen P.K."/>
            <person name="Edoardo P."/>
            <person name="Giuseppe L.R."/>
            <person name="Gasser R.B."/>
        </authorList>
    </citation>
    <scope>NUCLEOTIDE SEQUENCE [LARGE SCALE GENOMIC DNA]</scope>
    <source>
        <strain evidence="1">ISS1029</strain>
    </source>
</reference>
<dbReference type="EMBL" id="JYDP01002923">
    <property type="protein sequence ID" value="KRY96331.1"/>
    <property type="molecule type" value="Genomic_DNA"/>
</dbReference>
<proteinExistence type="predicted"/>